<dbReference type="Pfam" id="PF04091">
    <property type="entry name" value="Sec15_C"/>
    <property type="match status" value="1"/>
</dbReference>
<evidence type="ECO:0000313" key="2">
    <source>
        <dbReference type="EnsemblMetazoa" id="Aqu2.1.11091_001"/>
    </source>
</evidence>
<dbReference type="PANTHER" id="PTHR12702:SF0">
    <property type="entry name" value="EXOCYST COMPLEX COMPONENT 6"/>
    <property type="match status" value="1"/>
</dbReference>
<dbReference type="InterPro" id="IPR042045">
    <property type="entry name" value="EXOC6/Sec15_C_dom1"/>
</dbReference>
<feature type="domain" description="Exocyst complex subunit EXOC6/Sec15 C-terminal" evidence="1">
    <location>
        <begin position="100"/>
        <end position="175"/>
    </location>
</feature>
<dbReference type="GO" id="GO:0006886">
    <property type="term" value="P:intracellular protein transport"/>
    <property type="evidence" value="ECO:0007669"/>
    <property type="project" value="InterPro"/>
</dbReference>
<dbReference type="EnsemblMetazoa" id="Aqu2.1.11091_001">
    <property type="protein sequence ID" value="Aqu2.1.11091_001"/>
    <property type="gene ID" value="Aqu2.1.11091"/>
</dbReference>
<dbReference type="Gene3D" id="1.10.357.30">
    <property type="entry name" value="Exocyst complex subunit Sec15 C-terminal domain, N-terminal subdomain"/>
    <property type="match status" value="1"/>
</dbReference>
<dbReference type="AlphaFoldDB" id="A0A1X7T998"/>
<sequence>MSAHSLCSGKGRRDHFIDDYRNERRQQLRLAIKPPTKVDDTQEFKRYFFQIIGFSVVEDTILHTYQSSSGGHKDEAALSTECIIVQFMPKVLGYGFNNDKLYEVALEIREHYDELLMKTKADAFKNLLAVDDYTPVTVETDQHFQGIMEMFNYKDLQIHNEPFPKKLPFSLWLYRYMNKLNLS</sequence>
<dbReference type="GO" id="GO:0016020">
    <property type="term" value="C:membrane"/>
    <property type="evidence" value="ECO:0007669"/>
    <property type="project" value="TreeGrafter"/>
</dbReference>
<dbReference type="PANTHER" id="PTHR12702">
    <property type="entry name" value="SEC15"/>
    <property type="match status" value="1"/>
</dbReference>
<dbReference type="OrthoDB" id="10267033at2759"/>
<proteinExistence type="predicted"/>
<evidence type="ECO:0000259" key="1">
    <source>
        <dbReference type="Pfam" id="PF04091"/>
    </source>
</evidence>
<protein>
    <recommendedName>
        <fullName evidence="1">Exocyst complex subunit EXOC6/Sec15 C-terminal domain-containing protein</fullName>
    </recommendedName>
</protein>
<organism evidence="2">
    <name type="scientific">Amphimedon queenslandica</name>
    <name type="common">Sponge</name>
    <dbReference type="NCBI Taxonomy" id="400682"/>
    <lineage>
        <taxon>Eukaryota</taxon>
        <taxon>Metazoa</taxon>
        <taxon>Porifera</taxon>
        <taxon>Demospongiae</taxon>
        <taxon>Heteroscleromorpha</taxon>
        <taxon>Haplosclerida</taxon>
        <taxon>Niphatidae</taxon>
        <taxon>Amphimedon</taxon>
    </lineage>
</organism>
<name>A0A1X7T998_AMPQE</name>
<reference evidence="2" key="1">
    <citation type="submission" date="2017-05" db="UniProtKB">
        <authorList>
            <consortium name="EnsemblMetazoa"/>
        </authorList>
    </citation>
    <scope>IDENTIFICATION</scope>
</reference>
<dbReference type="eggNOG" id="KOG2176">
    <property type="taxonomic scope" value="Eukaryota"/>
</dbReference>
<dbReference type="GO" id="GO:0090522">
    <property type="term" value="P:vesicle tethering involved in exocytosis"/>
    <property type="evidence" value="ECO:0007669"/>
    <property type="project" value="InterPro"/>
</dbReference>
<accession>A0A1X7T998</accession>
<dbReference type="InParanoid" id="A0A1X7T998"/>
<dbReference type="STRING" id="400682.A0A1X7T998"/>
<dbReference type="GO" id="GO:0006893">
    <property type="term" value="P:Golgi to plasma membrane transport"/>
    <property type="evidence" value="ECO:0007669"/>
    <property type="project" value="TreeGrafter"/>
</dbReference>
<dbReference type="GO" id="GO:0000145">
    <property type="term" value="C:exocyst"/>
    <property type="evidence" value="ECO:0007669"/>
    <property type="project" value="TreeGrafter"/>
</dbReference>
<dbReference type="InterPro" id="IPR007225">
    <property type="entry name" value="EXOC6/Sec15"/>
</dbReference>
<dbReference type="InterPro" id="IPR046361">
    <property type="entry name" value="EXOC6/Sec15_C"/>
</dbReference>